<accession>A0A5B7FYA3</accession>
<comment type="caution">
    <text evidence="2">The sequence shown here is derived from an EMBL/GenBank/DDBJ whole genome shotgun (WGS) entry which is preliminary data.</text>
</comment>
<proteinExistence type="predicted"/>
<sequence length="117" mass="13577">MQHTTNLKSIDLDNEKGRNVFTPHKHALTVTVHLQVKDVIFHLRFFCFHRFYGIVHILFWYYIFHWCFLEKLQHDGLKSASMATELPPISQLRNSLACSLQFASGAQLENAVGPNHL</sequence>
<organism evidence="2 3">
    <name type="scientific">Portunus trituberculatus</name>
    <name type="common">Swimming crab</name>
    <name type="synonym">Neptunus trituberculatus</name>
    <dbReference type="NCBI Taxonomy" id="210409"/>
    <lineage>
        <taxon>Eukaryota</taxon>
        <taxon>Metazoa</taxon>
        <taxon>Ecdysozoa</taxon>
        <taxon>Arthropoda</taxon>
        <taxon>Crustacea</taxon>
        <taxon>Multicrustacea</taxon>
        <taxon>Malacostraca</taxon>
        <taxon>Eumalacostraca</taxon>
        <taxon>Eucarida</taxon>
        <taxon>Decapoda</taxon>
        <taxon>Pleocyemata</taxon>
        <taxon>Brachyura</taxon>
        <taxon>Eubrachyura</taxon>
        <taxon>Portunoidea</taxon>
        <taxon>Portunidae</taxon>
        <taxon>Portuninae</taxon>
        <taxon>Portunus</taxon>
    </lineage>
</organism>
<evidence type="ECO:0000313" key="3">
    <source>
        <dbReference type="Proteomes" id="UP000324222"/>
    </source>
</evidence>
<protein>
    <submittedName>
        <fullName evidence="2">Uncharacterized protein</fullName>
    </submittedName>
</protein>
<feature type="transmembrane region" description="Helical" evidence="1">
    <location>
        <begin position="51"/>
        <end position="69"/>
    </location>
</feature>
<dbReference type="Proteomes" id="UP000324222">
    <property type="component" value="Unassembled WGS sequence"/>
</dbReference>
<keyword evidence="1" id="KW-0812">Transmembrane</keyword>
<evidence type="ECO:0000256" key="1">
    <source>
        <dbReference type="SAM" id="Phobius"/>
    </source>
</evidence>
<reference evidence="2 3" key="1">
    <citation type="submission" date="2019-05" db="EMBL/GenBank/DDBJ databases">
        <title>Another draft genome of Portunus trituberculatus and its Hox gene families provides insights of decapod evolution.</title>
        <authorList>
            <person name="Jeong J.-H."/>
            <person name="Song I."/>
            <person name="Kim S."/>
            <person name="Choi T."/>
            <person name="Kim D."/>
            <person name="Ryu S."/>
            <person name="Kim W."/>
        </authorList>
    </citation>
    <scope>NUCLEOTIDE SEQUENCE [LARGE SCALE GENOMIC DNA]</scope>
    <source>
        <tissue evidence="2">Muscle</tissue>
    </source>
</reference>
<gene>
    <name evidence="2" type="ORF">E2C01_044375</name>
</gene>
<keyword evidence="1" id="KW-1133">Transmembrane helix</keyword>
<name>A0A5B7FYA3_PORTR</name>
<dbReference type="EMBL" id="VSRR010009569">
    <property type="protein sequence ID" value="MPC50546.1"/>
    <property type="molecule type" value="Genomic_DNA"/>
</dbReference>
<dbReference type="AlphaFoldDB" id="A0A5B7FYA3"/>
<keyword evidence="1" id="KW-0472">Membrane</keyword>
<keyword evidence="3" id="KW-1185">Reference proteome</keyword>
<evidence type="ECO:0000313" key="2">
    <source>
        <dbReference type="EMBL" id="MPC50546.1"/>
    </source>
</evidence>